<dbReference type="GO" id="GO:0030246">
    <property type="term" value="F:carbohydrate binding"/>
    <property type="evidence" value="ECO:0007669"/>
    <property type="project" value="UniProtKB-ARBA"/>
</dbReference>
<evidence type="ECO:0000259" key="6">
    <source>
        <dbReference type="Pfam" id="PF13407"/>
    </source>
</evidence>
<dbReference type="AlphaFoldDB" id="A0A5J5GDM7"/>
<dbReference type="GO" id="GO:0030313">
    <property type="term" value="C:cell envelope"/>
    <property type="evidence" value="ECO:0007669"/>
    <property type="project" value="UniProtKB-SubCell"/>
</dbReference>
<comment type="caution">
    <text evidence="7">The sequence shown here is derived from an EMBL/GenBank/DDBJ whole genome shotgun (WGS) entry which is preliminary data.</text>
</comment>
<evidence type="ECO:0000256" key="1">
    <source>
        <dbReference type="ARBA" id="ARBA00004196"/>
    </source>
</evidence>
<dbReference type="EMBL" id="VYKK01000005">
    <property type="protein sequence ID" value="KAA9006299.1"/>
    <property type="molecule type" value="Genomic_DNA"/>
</dbReference>
<feature type="domain" description="Periplasmic binding protein" evidence="6">
    <location>
        <begin position="41"/>
        <end position="321"/>
    </location>
</feature>
<dbReference type="Proteomes" id="UP000367750">
    <property type="component" value="Unassembled WGS sequence"/>
</dbReference>
<evidence type="ECO:0000313" key="8">
    <source>
        <dbReference type="Proteomes" id="UP000367750"/>
    </source>
</evidence>
<dbReference type="PANTHER" id="PTHR46847:SF1">
    <property type="entry name" value="D-ALLOSE-BINDING PERIPLASMIC PROTEIN-RELATED"/>
    <property type="match status" value="1"/>
</dbReference>
<organism evidence="7 8">
    <name type="scientific">Paenibacillus spiritus</name>
    <dbReference type="NCBI Taxonomy" id="2496557"/>
    <lineage>
        <taxon>Bacteria</taxon>
        <taxon>Bacillati</taxon>
        <taxon>Bacillota</taxon>
        <taxon>Bacilli</taxon>
        <taxon>Bacillales</taxon>
        <taxon>Paenibacillaceae</taxon>
        <taxon>Paenibacillus</taxon>
    </lineage>
</organism>
<evidence type="ECO:0000256" key="4">
    <source>
        <dbReference type="SAM" id="MobiDB-lite"/>
    </source>
</evidence>
<accession>A0A5J5GDM7</accession>
<dbReference type="PANTHER" id="PTHR46847">
    <property type="entry name" value="D-ALLOSE-BINDING PERIPLASMIC PROTEIN-RELATED"/>
    <property type="match status" value="1"/>
</dbReference>
<dbReference type="OrthoDB" id="6196975at2"/>
<keyword evidence="3 5" id="KW-0732">Signal</keyword>
<feature type="region of interest" description="Disordered" evidence="4">
    <location>
        <begin position="177"/>
        <end position="198"/>
    </location>
</feature>
<dbReference type="InterPro" id="IPR025997">
    <property type="entry name" value="SBP_2_dom"/>
</dbReference>
<comment type="similarity">
    <text evidence="2">Belongs to the bacterial solute-binding protein 2 family.</text>
</comment>
<dbReference type="RefSeq" id="WP_150457130.1">
    <property type="nucleotide sequence ID" value="NZ_VYKK01000005.1"/>
</dbReference>
<feature type="chain" id="PRO_5023805527" evidence="5">
    <location>
        <begin position="29"/>
        <end position="354"/>
    </location>
</feature>
<evidence type="ECO:0000256" key="5">
    <source>
        <dbReference type="SAM" id="SignalP"/>
    </source>
</evidence>
<dbReference type="SUPFAM" id="SSF53822">
    <property type="entry name" value="Periplasmic binding protein-like I"/>
    <property type="match status" value="1"/>
</dbReference>
<dbReference type="InterPro" id="IPR028082">
    <property type="entry name" value="Peripla_BP_I"/>
</dbReference>
<dbReference type="Gene3D" id="3.40.50.2300">
    <property type="match status" value="4"/>
</dbReference>
<protein>
    <submittedName>
        <fullName evidence="7">Substrate-binding domain-containing protein</fullName>
    </submittedName>
</protein>
<feature type="signal peptide" evidence="5">
    <location>
        <begin position="1"/>
        <end position="28"/>
    </location>
</feature>
<name>A0A5J5GDM7_9BACL</name>
<proteinExistence type="inferred from homology"/>
<evidence type="ECO:0000313" key="7">
    <source>
        <dbReference type="EMBL" id="KAA9006299.1"/>
    </source>
</evidence>
<feature type="compositionally biased region" description="Polar residues" evidence="4">
    <location>
        <begin position="177"/>
        <end position="186"/>
    </location>
</feature>
<comment type="subcellular location">
    <subcellularLocation>
        <location evidence="1">Cell envelope</location>
    </subcellularLocation>
</comment>
<evidence type="ECO:0000256" key="2">
    <source>
        <dbReference type="ARBA" id="ARBA00007639"/>
    </source>
</evidence>
<dbReference type="PROSITE" id="PS51257">
    <property type="entry name" value="PROKAR_LIPOPROTEIN"/>
    <property type="match status" value="1"/>
</dbReference>
<dbReference type="Pfam" id="PF13407">
    <property type="entry name" value="Peripla_BP_4"/>
    <property type="match status" value="1"/>
</dbReference>
<gene>
    <name evidence="7" type="ORF">F4V43_04875</name>
</gene>
<reference evidence="7 8" key="1">
    <citation type="submission" date="2019-09" db="EMBL/GenBank/DDBJ databases">
        <title>Bacillus ochoae sp. nov., Paenibacillus whitsoniae sp. nov., Paenibacillus spiritus sp. nov. Isolated from the Mars Exploration Rover during spacecraft assembly.</title>
        <authorList>
            <person name="Seuylemezian A."/>
            <person name="Vaishampayan P."/>
        </authorList>
    </citation>
    <scope>NUCLEOTIDE SEQUENCE [LARGE SCALE GENOMIC DNA]</scope>
    <source>
        <strain evidence="7 8">MER_111</strain>
    </source>
</reference>
<keyword evidence="8" id="KW-1185">Reference proteome</keyword>
<sequence>MKYRTLRLGLLLVALLSLGLSSCFQAPAARIDTNKTRSIHMIVKMSRGDYWNTVKLGAEAAAQEFNVKLTFKAPASESDVSGQIGMVEQSIKDKADAIILAASSYMGLAQVVDKASYYGIPVISVDAEVGSARVATYVGSNSYEAGQKSAERLVELLGGHGEIGILNFTNSESQAGSIGTGDTVQSADPEAAHSGSIDYGARDAGEREKGFLDYVARFPDVHVVDIFYTPSNIEEARKLTRLMLAKHPDLRGIAALNETASQGAAEALMESGRAGIRMVAFDSSASMLEMLQDGIVQATVIQNPFSNGYLAVKHAAEAAQGIRVPERVDTGTKLIDLDNMLYPENQKLLFPFVR</sequence>
<evidence type="ECO:0000256" key="3">
    <source>
        <dbReference type="ARBA" id="ARBA00022729"/>
    </source>
</evidence>